<keyword evidence="1" id="KW-0732">Signal</keyword>
<dbReference type="Gene3D" id="2.180.10.10">
    <property type="entry name" value="RHS repeat-associated core"/>
    <property type="match status" value="1"/>
</dbReference>
<reference evidence="2" key="1">
    <citation type="submission" date="2022-07" db="EMBL/GenBank/DDBJ databases">
        <title>Isolation, identification, and degradation of a PFOSA degrading strain from sewage treatment plant.</title>
        <authorList>
            <person name="Zhang L."/>
            <person name="Huo Y."/>
        </authorList>
    </citation>
    <scope>NUCLEOTIDE SEQUENCE</scope>
    <source>
        <strain evidence="2">C1</strain>
    </source>
</reference>
<organism evidence="2 3">
    <name type="scientific">Flavobacterium cerinum</name>
    <dbReference type="NCBI Taxonomy" id="2502784"/>
    <lineage>
        <taxon>Bacteria</taxon>
        <taxon>Pseudomonadati</taxon>
        <taxon>Bacteroidota</taxon>
        <taxon>Flavobacteriia</taxon>
        <taxon>Flavobacteriales</taxon>
        <taxon>Flavobacteriaceae</taxon>
        <taxon>Flavobacterium</taxon>
    </lineage>
</organism>
<evidence type="ECO:0000313" key="3">
    <source>
        <dbReference type="Proteomes" id="UP001059844"/>
    </source>
</evidence>
<dbReference type="InterPro" id="IPR006530">
    <property type="entry name" value="YD"/>
</dbReference>
<feature type="signal peptide" evidence="1">
    <location>
        <begin position="1"/>
        <end position="19"/>
    </location>
</feature>
<accession>A0ABY5IPE9</accession>
<dbReference type="RefSeq" id="WP_256549826.1">
    <property type="nucleotide sequence ID" value="NZ_CP101751.1"/>
</dbReference>
<evidence type="ECO:0000313" key="2">
    <source>
        <dbReference type="EMBL" id="UUC44156.1"/>
    </source>
</evidence>
<evidence type="ECO:0000256" key="1">
    <source>
        <dbReference type="SAM" id="SignalP"/>
    </source>
</evidence>
<dbReference type="NCBIfam" id="TIGR01643">
    <property type="entry name" value="YD_repeat_2x"/>
    <property type="match status" value="1"/>
</dbReference>
<dbReference type="Proteomes" id="UP001059844">
    <property type="component" value="Chromosome"/>
</dbReference>
<dbReference type="EMBL" id="CP101751">
    <property type="protein sequence ID" value="UUC44156.1"/>
    <property type="molecule type" value="Genomic_DNA"/>
</dbReference>
<name>A0ABY5IPE9_9FLAO</name>
<proteinExistence type="predicted"/>
<protein>
    <submittedName>
        <fullName evidence="2">YD repeat-containing protein</fullName>
    </submittedName>
</protein>
<feature type="chain" id="PRO_5047351158" evidence="1">
    <location>
        <begin position="20"/>
        <end position="1129"/>
    </location>
</feature>
<keyword evidence="3" id="KW-1185">Reference proteome</keyword>
<sequence>MKKILFTLLLLGLYGTAMAQPESAGEMIRPDFTPPSPQAHAMTKFGDVPVNEFSGMVNATIPIYTARVGKLEIPVSLNYSASGVRVAQTSTWTGINWVLNAGGVISRTINDAPDESISADKRLTADMIIPNQLVNGSSHAAFLNGVFLGARKHYDFKPDLWSYSFGNYSGTFYLDADFVPQFSKLSSNLKIEIVGTETDLRQRFRNSQSFCITTPDGIKYYFGGIDACESSFMGSHRDNPYANTGFYLTKIQHPDHGIVLFEYETDTVNHSVWMNQEESVTIKVSESRLGELCKRPPTNEEQHLIHSTGIVTMNGKWLKRIYSPHTYLQILFNRSQGSSGHYKYVLDNIEVREGSTVMKKADLSYLFPQTKTTSERFFLTKVEFDKDRNYGSGRKNEEYALEYNDPLGLPNRKSEAKDLSGYYNGQNGNSTALPQNDDLWFNNYYPNLADRTPDFNYSVKGTLKKLIYPTKGYTLFEYESLKAKAYDRQHRSLTIWRNNPGKIPASKTNVAMPLGDFYANPDGTMGTSAAVIDEQVKVRVELTANAQMGHTDRVIFKVVDQTANTTQTFTIQMPDGNEETGTGAFNYTREFSINVIKDHIYTIELSNTYSSVVMFEATAYFFNTKGFKTIDENGGLRVKRTTDFSAEDNNAYVKRFYYHQAKDLLVDPYSLLNFKMNFESIKDIYLTKCCNPRFPAGSDPGGPVLLTHTGDIRLRTFSSGTVFTDAFNQKYEYVTISYGGDDFELGGKQKFFNKSHMYTDLPIQDLNDTPFQDEKAMYRGNLESVYHGTLLSEVDIIKRGGKIYKVNEKIFDYDYVPYGNGISGIIGGYGRMNCSYPVDGAENLDIVKFEYLSKKVNLVSTIEKQFTIPMSITLDAAFEAGYKPVVVRTDYTYGSFAGLPLTIRTSSSENNGYTEIQNTYADQASQLSGLTSGYLAAYLKLLQINKIAAPIEIRSFRTENGQSVLTSKKRTLYKNWGSSVDLVLPEIIQLAKGSLPLEDRIIMHNYDNRGNLTLVSNVNGHKIRYEYDLYDNLKAKIENYAGTDTPIEAPNVPVEVEPGASTDCNLSSMYPGALVTWFYYDTFQRLLRRTLDSNCRSTYYEYDALLRLKYIKDNSGNIIEEYDNNYRNN</sequence>
<gene>
    <name evidence="2" type="ORF">NOX80_10980</name>
</gene>